<feature type="region of interest" description="Disordered" evidence="1">
    <location>
        <begin position="309"/>
        <end position="354"/>
    </location>
</feature>
<proteinExistence type="predicted"/>
<sequence length="543" mass="60329">MVQLKGSGPNAWPDPDTASFRDKFPAKLEIEDSLEEEHGPRNKRSKFSTQLNEWSTGNNEFPVPPSQYNPLDEPSPLGLRLRKSPSLLDLIQMRISQGNHSSVTSATSENLNLIDKKGVKGTIASATNDKMKASNFPALLLKIGHWEYVSGYEGDLVGKCYYAKHKLVWEILEGGLKSKIEIQWSDIAALKADFLDNGPGTLTVTLARPPLFFKETNPQPRKHTLWKASADFTDGQASIHRQHFLQCTQGLLNKHYDKLIQCDLHLNLVSRQPQMGLDSPYFEAHGSVLKDPVEFEALEVGQLETAKRSPIPIPSFKDVESPSTAQSCSFTSEEQNSSGLMSEHLSSQAPSPNSVMDLPAIEGNESIGGHGFQAQRPMSMSDLVNHIGHCISERMTSGNLSSHFKEALESQDMLEDIAEILLSDKQFHAITDEKKLMSRVNSLCYLLQEPTSTPNKQVGGESHSEGHDDGKRIQWNHDFESMHESITGTDVGFRGEYSNSYKQTPPAMSRTDSFGDLLSSLPRIASLPKFLFDMSEDDESQAR</sequence>
<dbReference type="Gramene" id="PSS04329">
    <property type="protein sequence ID" value="PSS04329"/>
    <property type="gene ID" value="CEY00_Acc20177"/>
</dbReference>
<name>A0A2R6Q8V4_ACTCC</name>
<dbReference type="Pfam" id="PF24818">
    <property type="entry name" value="PH_TRF2_HOY1"/>
    <property type="match status" value="1"/>
</dbReference>
<accession>A0A2R6Q8V4</accession>
<dbReference type="InterPro" id="IPR057939">
    <property type="entry name" value="TRF2_HOY1_PH"/>
</dbReference>
<dbReference type="PANTHER" id="PTHR33494">
    <property type="entry name" value="OS02G0793800 PROTEIN"/>
    <property type="match status" value="1"/>
</dbReference>
<feature type="compositionally biased region" description="Basic and acidic residues" evidence="1">
    <location>
        <begin position="19"/>
        <end position="40"/>
    </location>
</feature>
<evidence type="ECO:0000259" key="2">
    <source>
        <dbReference type="Pfam" id="PF24818"/>
    </source>
</evidence>
<dbReference type="AlphaFoldDB" id="A0A2R6Q8V4"/>
<dbReference type="FunCoup" id="A0A2R6Q8V4">
    <property type="interactions" value="2469"/>
</dbReference>
<feature type="compositionally biased region" description="Polar residues" evidence="1">
    <location>
        <begin position="47"/>
        <end position="59"/>
    </location>
</feature>
<comment type="caution">
    <text evidence="3">The sequence shown here is derived from an EMBL/GenBank/DDBJ whole genome shotgun (WGS) entry which is preliminary data.</text>
</comment>
<organism evidence="3 4">
    <name type="scientific">Actinidia chinensis var. chinensis</name>
    <name type="common">Chinese soft-hair kiwi</name>
    <dbReference type="NCBI Taxonomy" id="1590841"/>
    <lineage>
        <taxon>Eukaryota</taxon>
        <taxon>Viridiplantae</taxon>
        <taxon>Streptophyta</taxon>
        <taxon>Embryophyta</taxon>
        <taxon>Tracheophyta</taxon>
        <taxon>Spermatophyta</taxon>
        <taxon>Magnoliopsida</taxon>
        <taxon>eudicotyledons</taxon>
        <taxon>Gunneridae</taxon>
        <taxon>Pentapetalae</taxon>
        <taxon>asterids</taxon>
        <taxon>Ericales</taxon>
        <taxon>Actinidiaceae</taxon>
        <taxon>Actinidia</taxon>
    </lineage>
</organism>
<dbReference type="EMBL" id="NKQK01000018">
    <property type="protein sequence ID" value="PSS04329.1"/>
    <property type="molecule type" value="Genomic_DNA"/>
</dbReference>
<feature type="compositionally biased region" description="Polar residues" evidence="1">
    <location>
        <begin position="321"/>
        <end position="354"/>
    </location>
</feature>
<evidence type="ECO:0000256" key="1">
    <source>
        <dbReference type="SAM" id="MobiDB-lite"/>
    </source>
</evidence>
<protein>
    <submittedName>
        <fullName evidence="3">Kinesin-like protein</fullName>
    </submittedName>
</protein>
<reference evidence="4" key="2">
    <citation type="journal article" date="2018" name="BMC Genomics">
        <title>A manually annotated Actinidia chinensis var. chinensis (kiwifruit) genome highlights the challenges associated with draft genomes and gene prediction in plants.</title>
        <authorList>
            <person name="Pilkington S.M."/>
            <person name="Crowhurst R."/>
            <person name="Hilario E."/>
            <person name="Nardozza S."/>
            <person name="Fraser L."/>
            <person name="Peng Y."/>
            <person name="Gunaseelan K."/>
            <person name="Simpson R."/>
            <person name="Tahir J."/>
            <person name="Deroles S.C."/>
            <person name="Templeton K."/>
            <person name="Luo Z."/>
            <person name="Davy M."/>
            <person name="Cheng C."/>
            <person name="McNeilage M."/>
            <person name="Scaglione D."/>
            <person name="Liu Y."/>
            <person name="Zhang Q."/>
            <person name="Datson P."/>
            <person name="De Silva N."/>
            <person name="Gardiner S.E."/>
            <person name="Bassett H."/>
            <person name="Chagne D."/>
            <person name="McCallum J."/>
            <person name="Dzierzon H."/>
            <person name="Deng C."/>
            <person name="Wang Y.Y."/>
            <person name="Barron L."/>
            <person name="Manako K."/>
            <person name="Bowen J."/>
            <person name="Foster T.M."/>
            <person name="Erridge Z.A."/>
            <person name="Tiffin H."/>
            <person name="Waite C.N."/>
            <person name="Davies K.M."/>
            <person name="Grierson E.P."/>
            <person name="Laing W.A."/>
            <person name="Kirk R."/>
            <person name="Chen X."/>
            <person name="Wood M."/>
            <person name="Montefiori M."/>
            <person name="Brummell D.A."/>
            <person name="Schwinn K.E."/>
            <person name="Catanach A."/>
            <person name="Fullerton C."/>
            <person name="Li D."/>
            <person name="Meiyalaghan S."/>
            <person name="Nieuwenhuizen N."/>
            <person name="Read N."/>
            <person name="Prakash R."/>
            <person name="Hunter D."/>
            <person name="Zhang H."/>
            <person name="McKenzie M."/>
            <person name="Knabel M."/>
            <person name="Harris A."/>
            <person name="Allan A.C."/>
            <person name="Gleave A."/>
            <person name="Chen A."/>
            <person name="Janssen B.J."/>
            <person name="Plunkett B."/>
            <person name="Ampomah-Dwamena C."/>
            <person name="Voogd C."/>
            <person name="Leif D."/>
            <person name="Lafferty D."/>
            <person name="Souleyre E.J.F."/>
            <person name="Varkonyi-Gasic E."/>
            <person name="Gambi F."/>
            <person name="Hanley J."/>
            <person name="Yao J.L."/>
            <person name="Cheung J."/>
            <person name="David K.M."/>
            <person name="Warren B."/>
            <person name="Marsh K."/>
            <person name="Snowden K.C."/>
            <person name="Lin-Wang K."/>
            <person name="Brian L."/>
            <person name="Martinez-Sanchez M."/>
            <person name="Wang M."/>
            <person name="Ileperuma N."/>
            <person name="Macnee N."/>
            <person name="Campin R."/>
            <person name="McAtee P."/>
            <person name="Drummond R.S.M."/>
            <person name="Espley R.V."/>
            <person name="Ireland H.S."/>
            <person name="Wu R."/>
            <person name="Atkinson R.G."/>
            <person name="Karunairetnam S."/>
            <person name="Bulley S."/>
            <person name="Chunkath S."/>
            <person name="Hanley Z."/>
            <person name="Storey R."/>
            <person name="Thrimawithana A.H."/>
            <person name="Thomson S."/>
            <person name="David C."/>
            <person name="Testolin R."/>
            <person name="Huang H."/>
            <person name="Hellens R.P."/>
            <person name="Schaffer R.J."/>
        </authorList>
    </citation>
    <scope>NUCLEOTIDE SEQUENCE [LARGE SCALE GENOMIC DNA]</scope>
    <source>
        <strain evidence="4">cv. Red5</strain>
    </source>
</reference>
<dbReference type="STRING" id="1590841.A0A2R6Q8V4"/>
<evidence type="ECO:0000313" key="4">
    <source>
        <dbReference type="Proteomes" id="UP000241394"/>
    </source>
</evidence>
<keyword evidence="4" id="KW-1185">Reference proteome</keyword>
<feature type="domain" description="TRF2/HOY1 PH-like" evidence="2">
    <location>
        <begin position="135"/>
        <end position="253"/>
    </location>
</feature>
<dbReference type="Proteomes" id="UP000241394">
    <property type="component" value="Chromosome LG18"/>
</dbReference>
<feature type="region of interest" description="Disordered" evidence="1">
    <location>
        <begin position="1"/>
        <end position="66"/>
    </location>
</feature>
<gene>
    <name evidence="3" type="ORF">CEY00_Acc20177</name>
</gene>
<dbReference type="OMA" id="HPEHMEK"/>
<reference evidence="3 4" key="1">
    <citation type="submission" date="2017-07" db="EMBL/GenBank/DDBJ databases">
        <title>An improved, manually edited Actinidia chinensis var. chinensis (kiwifruit) genome highlights the challenges associated with draft genomes and gene prediction in plants.</title>
        <authorList>
            <person name="Pilkington S."/>
            <person name="Crowhurst R."/>
            <person name="Hilario E."/>
            <person name="Nardozza S."/>
            <person name="Fraser L."/>
            <person name="Peng Y."/>
            <person name="Gunaseelan K."/>
            <person name="Simpson R."/>
            <person name="Tahir J."/>
            <person name="Deroles S."/>
            <person name="Templeton K."/>
            <person name="Luo Z."/>
            <person name="Davy M."/>
            <person name="Cheng C."/>
            <person name="Mcneilage M."/>
            <person name="Scaglione D."/>
            <person name="Liu Y."/>
            <person name="Zhang Q."/>
            <person name="Datson P."/>
            <person name="De Silva N."/>
            <person name="Gardiner S."/>
            <person name="Bassett H."/>
            <person name="Chagne D."/>
            <person name="Mccallum J."/>
            <person name="Dzierzon H."/>
            <person name="Deng C."/>
            <person name="Wang Y.-Y."/>
            <person name="Barron N."/>
            <person name="Manako K."/>
            <person name="Bowen J."/>
            <person name="Foster T."/>
            <person name="Erridge Z."/>
            <person name="Tiffin H."/>
            <person name="Waite C."/>
            <person name="Davies K."/>
            <person name="Grierson E."/>
            <person name="Laing W."/>
            <person name="Kirk R."/>
            <person name="Chen X."/>
            <person name="Wood M."/>
            <person name="Montefiori M."/>
            <person name="Brummell D."/>
            <person name="Schwinn K."/>
            <person name="Catanach A."/>
            <person name="Fullerton C."/>
            <person name="Li D."/>
            <person name="Meiyalaghan S."/>
            <person name="Nieuwenhuizen N."/>
            <person name="Read N."/>
            <person name="Prakash R."/>
            <person name="Hunter D."/>
            <person name="Zhang H."/>
            <person name="Mckenzie M."/>
            <person name="Knabel M."/>
            <person name="Harris A."/>
            <person name="Allan A."/>
            <person name="Chen A."/>
            <person name="Janssen B."/>
            <person name="Plunkett B."/>
            <person name="Dwamena C."/>
            <person name="Voogd C."/>
            <person name="Leif D."/>
            <person name="Lafferty D."/>
            <person name="Souleyre E."/>
            <person name="Varkonyi-Gasic E."/>
            <person name="Gambi F."/>
            <person name="Hanley J."/>
            <person name="Yao J.-L."/>
            <person name="Cheung J."/>
            <person name="David K."/>
            <person name="Warren B."/>
            <person name="Marsh K."/>
            <person name="Snowden K."/>
            <person name="Lin-Wang K."/>
            <person name="Brian L."/>
            <person name="Martinez-Sanchez M."/>
            <person name="Wang M."/>
            <person name="Ileperuma N."/>
            <person name="Macnee N."/>
            <person name="Campin R."/>
            <person name="Mcatee P."/>
            <person name="Drummond R."/>
            <person name="Espley R."/>
            <person name="Ireland H."/>
            <person name="Wu R."/>
            <person name="Atkinson R."/>
            <person name="Karunairetnam S."/>
            <person name="Bulley S."/>
            <person name="Chunkath S."/>
            <person name="Hanley Z."/>
            <person name="Storey R."/>
            <person name="Thrimawithana A."/>
            <person name="Thomson S."/>
            <person name="David C."/>
            <person name="Testolin R."/>
        </authorList>
    </citation>
    <scope>NUCLEOTIDE SEQUENCE [LARGE SCALE GENOMIC DNA]</scope>
    <source>
        <strain evidence="4">cv. Red5</strain>
        <tissue evidence="3">Young leaf</tissue>
    </source>
</reference>
<evidence type="ECO:0000313" key="3">
    <source>
        <dbReference type="EMBL" id="PSS04329.1"/>
    </source>
</evidence>
<dbReference type="OrthoDB" id="1516808at2759"/>
<dbReference type="InParanoid" id="A0A2R6Q8V4"/>
<dbReference type="PANTHER" id="PTHR33494:SF27">
    <property type="entry name" value="ATP-DEPENDENT DNA HELICASE"/>
    <property type="match status" value="1"/>
</dbReference>
<feature type="region of interest" description="Disordered" evidence="1">
    <location>
        <begin position="450"/>
        <end position="469"/>
    </location>
</feature>